<dbReference type="Proteomes" id="UP001235513">
    <property type="component" value="Unassembled WGS sequence"/>
</dbReference>
<keyword evidence="1" id="KW-0812">Transmembrane</keyword>
<evidence type="ECO:0000313" key="2">
    <source>
        <dbReference type="EMBL" id="MDP9959940.1"/>
    </source>
</evidence>
<name>A0ABT9SND8_9FLAO</name>
<reference evidence="2 3" key="1">
    <citation type="submission" date="2023-07" db="EMBL/GenBank/DDBJ databases">
        <title>Sorghum-associated microbial communities from plants grown in Nebraska, USA.</title>
        <authorList>
            <person name="Schachtman D."/>
        </authorList>
    </citation>
    <scope>NUCLEOTIDE SEQUENCE [LARGE SCALE GENOMIC DNA]</scope>
    <source>
        <strain evidence="2 3">CC351</strain>
    </source>
</reference>
<comment type="caution">
    <text evidence="2">The sequence shown here is derived from an EMBL/GenBank/DDBJ whole genome shotgun (WGS) entry which is preliminary data.</text>
</comment>
<proteinExistence type="predicted"/>
<keyword evidence="1" id="KW-0472">Membrane</keyword>
<keyword evidence="1" id="KW-1133">Transmembrane helix</keyword>
<keyword evidence="3" id="KW-1185">Reference proteome</keyword>
<feature type="transmembrane region" description="Helical" evidence="1">
    <location>
        <begin position="6"/>
        <end position="26"/>
    </location>
</feature>
<dbReference type="EMBL" id="JAUSRL010000002">
    <property type="protein sequence ID" value="MDP9959940.1"/>
    <property type="molecule type" value="Genomic_DNA"/>
</dbReference>
<evidence type="ECO:0000313" key="3">
    <source>
        <dbReference type="Proteomes" id="UP001235513"/>
    </source>
</evidence>
<feature type="transmembrane region" description="Helical" evidence="1">
    <location>
        <begin position="38"/>
        <end position="61"/>
    </location>
</feature>
<protein>
    <submittedName>
        <fullName evidence="2">Na+(H+)/acetate symporter ActP</fullName>
    </submittedName>
</protein>
<sequence>MDSSFVFFIFTLLILAGLSYLVMRFFNRWTAKSQHKIVLNGLIFVVSYALLLFISFIILIMNVSFER</sequence>
<evidence type="ECO:0000256" key="1">
    <source>
        <dbReference type="SAM" id="Phobius"/>
    </source>
</evidence>
<gene>
    <name evidence="2" type="ORF">J2T04_001819</name>
</gene>
<organism evidence="2 3">
    <name type="scientific">Chryseobacterium lathyri</name>
    <dbReference type="NCBI Taxonomy" id="395933"/>
    <lineage>
        <taxon>Bacteria</taxon>
        <taxon>Pseudomonadati</taxon>
        <taxon>Bacteroidota</taxon>
        <taxon>Flavobacteriia</taxon>
        <taxon>Flavobacteriales</taxon>
        <taxon>Weeksellaceae</taxon>
        <taxon>Chryseobacterium group</taxon>
        <taxon>Chryseobacterium</taxon>
    </lineage>
</organism>
<accession>A0ABT9SND8</accession>